<evidence type="ECO:0000256" key="1">
    <source>
        <dbReference type="SAM" id="MobiDB-lite"/>
    </source>
</evidence>
<dbReference type="RefSeq" id="WP_184685659.1">
    <property type="nucleotide sequence ID" value="NZ_JACHLL010000009.1"/>
</dbReference>
<dbReference type="PROSITE" id="PS51257">
    <property type="entry name" value="PROKAR_LIPOPROTEIN"/>
    <property type="match status" value="1"/>
</dbReference>
<evidence type="ECO:0000313" key="3">
    <source>
        <dbReference type="EMBL" id="MBB6343426.1"/>
    </source>
</evidence>
<feature type="compositionally biased region" description="Polar residues" evidence="1">
    <location>
        <begin position="46"/>
        <end position="55"/>
    </location>
</feature>
<evidence type="ECO:0008006" key="5">
    <source>
        <dbReference type="Google" id="ProtNLM"/>
    </source>
</evidence>
<dbReference type="Gene3D" id="1.25.40.10">
    <property type="entry name" value="Tetratricopeptide repeat domain"/>
    <property type="match status" value="1"/>
</dbReference>
<evidence type="ECO:0000256" key="2">
    <source>
        <dbReference type="SAM" id="SignalP"/>
    </source>
</evidence>
<organism evidence="3 4">
    <name type="scientific">Pseudomonas fluvialis</name>
    <dbReference type="NCBI Taxonomy" id="1793966"/>
    <lineage>
        <taxon>Bacteria</taxon>
        <taxon>Pseudomonadati</taxon>
        <taxon>Pseudomonadota</taxon>
        <taxon>Gammaproteobacteria</taxon>
        <taxon>Pseudomonadales</taxon>
        <taxon>Pseudomonadaceae</taxon>
        <taxon>Pseudomonas</taxon>
    </lineage>
</organism>
<dbReference type="Pfam" id="PF14559">
    <property type="entry name" value="TPR_19"/>
    <property type="match status" value="1"/>
</dbReference>
<comment type="caution">
    <text evidence="3">The sequence shown here is derived from an EMBL/GenBank/DDBJ whole genome shotgun (WGS) entry which is preliminary data.</text>
</comment>
<dbReference type="InterPro" id="IPR011990">
    <property type="entry name" value="TPR-like_helical_dom_sf"/>
</dbReference>
<feature type="signal peptide" evidence="2">
    <location>
        <begin position="1"/>
        <end position="19"/>
    </location>
</feature>
<sequence length="230" mass="22938">MNKLYVPLLAASLTLAGCATPQRGSVPVVDAGAPLSAGGSAVREPQPSSVQSLPQDSGVVVMVPQGGTPAPIQAGAAPLGAPAITPGPITADPTLAGSWGAAAGASAPSGIPSTAGGLAADEQLDGPVLALLTTAQQQQSGGDLNGASVSLERAQRIAPREPQVLYRLAEVRLAQGDPAQAEQLARRGLTYANGRPALQASLWELIAQARDKQGDPAGAAQARQRAQVSS</sequence>
<keyword evidence="4" id="KW-1185">Reference proteome</keyword>
<proteinExistence type="predicted"/>
<feature type="compositionally biased region" description="Low complexity" evidence="1">
    <location>
        <begin position="217"/>
        <end position="230"/>
    </location>
</feature>
<protein>
    <recommendedName>
        <fullName evidence="5">Tetratricopeptide repeat protein</fullName>
    </recommendedName>
</protein>
<dbReference type="EMBL" id="JACHLL010000009">
    <property type="protein sequence ID" value="MBB6343426.1"/>
    <property type="molecule type" value="Genomic_DNA"/>
</dbReference>
<evidence type="ECO:0000313" key="4">
    <source>
        <dbReference type="Proteomes" id="UP000557193"/>
    </source>
</evidence>
<name>A0A7X0BWG5_9PSED</name>
<dbReference type="SUPFAM" id="SSF48452">
    <property type="entry name" value="TPR-like"/>
    <property type="match status" value="1"/>
</dbReference>
<feature type="chain" id="PRO_5030854152" description="Tetratricopeptide repeat protein" evidence="2">
    <location>
        <begin position="20"/>
        <end position="230"/>
    </location>
</feature>
<feature type="region of interest" description="Disordered" evidence="1">
    <location>
        <begin position="36"/>
        <end position="55"/>
    </location>
</feature>
<dbReference type="AlphaFoldDB" id="A0A7X0BWG5"/>
<accession>A0A7X0BWG5</accession>
<dbReference type="Proteomes" id="UP000557193">
    <property type="component" value="Unassembled WGS sequence"/>
</dbReference>
<gene>
    <name evidence="3" type="ORF">HNP49_003628</name>
</gene>
<keyword evidence="2" id="KW-0732">Signal</keyword>
<feature type="region of interest" description="Disordered" evidence="1">
    <location>
        <begin position="211"/>
        <end position="230"/>
    </location>
</feature>
<reference evidence="3 4" key="1">
    <citation type="submission" date="2020-08" db="EMBL/GenBank/DDBJ databases">
        <title>Functional genomics of gut bacteria from endangered species of beetles.</title>
        <authorList>
            <person name="Carlos-Shanley C."/>
        </authorList>
    </citation>
    <scope>NUCLEOTIDE SEQUENCE [LARGE SCALE GENOMIC DNA]</scope>
    <source>
        <strain evidence="3 4">S00202</strain>
    </source>
</reference>